<proteinExistence type="predicted"/>
<gene>
    <name evidence="1" type="ORF">METZ01_LOCUS44914</name>
</gene>
<organism evidence="1">
    <name type="scientific">marine metagenome</name>
    <dbReference type="NCBI Taxonomy" id="408172"/>
    <lineage>
        <taxon>unclassified sequences</taxon>
        <taxon>metagenomes</taxon>
        <taxon>ecological metagenomes</taxon>
    </lineage>
</organism>
<sequence length="47" mass="5082">MTNIAARSFLRKLESAQGSQVNEEKPRPGPLMVSSVSYCLCETSAPP</sequence>
<dbReference type="EMBL" id="UINC01002028">
    <property type="protein sequence ID" value="SUZ92060.1"/>
    <property type="molecule type" value="Genomic_DNA"/>
</dbReference>
<protein>
    <submittedName>
        <fullName evidence="1">Uncharacterized protein</fullName>
    </submittedName>
</protein>
<evidence type="ECO:0000313" key="1">
    <source>
        <dbReference type="EMBL" id="SUZ92060.1"/>
    </source>
</evidence>
<name>A0A381RJQ1_9ZZZZ</name>
<reference evidence="1" key="1">
    <citation type="submission" date="2018-05" db="EMBL/GenBank/DDBJ databases">
        <authorList>
            <person name="Lanie J.A."/>
            <person name="Ng W.-L."/>
            <person name="Kazmierczak K.M."/>
            <person name="Andrzejewski T.M."/>
            <person name="Davidsen T.M."/>
            <person name="Wayne K.J."/>
            <person name="Tettelin H."/>
            <person name="Glass J.I."/>
            <person name="Rusch D."/>
            <person name="Podicherti R."/>
            <person name="Tsui H.-C.T."/>
            <person name="Winkler M.E."/>
        </authorList>
    </citation>
    <scope>NUCLEOTIDE SEQUENCE</scope>
</reference>
<dbReference type="AlphaFoldDB" id="A0A381RJQ1"/>
<accession>A0A381RJQ1</accession>